<dbReference type="STRING" id="1314777.A0A164ZIY6"/>
<dbReference type="Gene3D" id="1.25.40.20">
    <property type="entry name" value="Ankyrin repeat-containing domain"/>
    <property type="match status" value="3"/>
</dbReference>
<proteinExistence type="predicted"/>
<feature type="region of interest" description="Disordered" evidence="4">
    <location>
        <begin position="218"/>
        <end position="290"/>
    </location>
</feature>
<dbReference type="InterPro" id="IPR002110">
    <property type="entry name" value="Ankyrin_rpt"/>
</dbReference>
<dbReference type="PROSITE" id="PS50297">
    <property type="entry name" value="ANK_REP_REGION"/>
    <property type="match status" value="2"/>
</dbReference>
<dbReference type="AlphaFoldDB" id="A0A164ZIY6"/>
<sequence>MERDTGQRLRKAVKENNLFLVRRLVQKTDMRNPDPGVGRYTSLAWAALCGHEEVFEFLLNSGHDDEELSKDVENNTILSLLGGIKPEPSNYRTQPAHPDLAGSALRMARMYYERYPFTLDWSNLTGKTALHTAALKGNEDFVRMLCDVGADVDLPDLQGNTPLHYASAWGHLAVVQILIERGCKFAARNNEGFTAVDYAYSNSTMATLEESARIQFENNKKARRQATRGPPPDVDDLNDSYVKLSTTTRGSDSLHPRLRSGSGTTSTSESTDRESFLMPSHSSSSSSQVSAKSSFGSLIKGTIPMSTRIAQSSSAQSSSRIYTSATPPSQFKSRVTPSQIGNTHSALTPVATRVRERDADAMAQFMDVLKRDRSGSRGTLPENTTVSTEASRSSTSTETTVPEKPLRQWSSAAQLRSSPPPISISAATSSTITARQSPRLGSSFLSLADEQGPETRPSITHDAGRATRRGGTLPLGHPETGPPAAVASRRSPFSILHSKVSSNGSHHMDMHVSQLNHRRGASVNGI</sequence>
<dbReference type="Pfam" id="PF12796">
    <property type="entry name" value="Ank_2"/>
    <property type="match status" value="1"/>
</dbReference>
<accession>A0A164ZIY6</accession>
<name>A0A164ZIY6_9AGAM</name>
<dbReference type="OrthoDB" id="341259at2759"/>
<feature type="region of interest" description="Disordered" evidence="4">
    <location>
        <begin position="309"/>
        <end position="343"/>
    </location>
</feature>
<dbReference type="EMBL" id="KV419396">
    <property type="protein sequence ID" value="KZS97762.1"/>
    <property type="molecule type" value="Genomic_DNA"/>
</dbReference>
<keyword evidence="6" id="KW-1185">Reference proteome</keyword>
<dbReference type="InterPro" id="IPR036770">
    <property type="entry name" value="Ankyrin_rpt-contain_sf"/>
</dbReference>
<evidence type="ECO:0000313" key="6">
    <source>
        <dbReference type="Proteomes" id="UP000076722"/>
    </source>
</evidence>
<keyword evidence="1" id="KW-0677">Repeat</keyword>
<gene>
    <name evidence="5" type="ORF">SISNIDRAFT_449321</name>
</gene>
<evidence type="ECO:0000256" key="1">
    <source>
        <dbReference type="ARBA" id="ARBA00022737"/>
    </source>
</evidence>
<organism evidence="5 6">
    <name type="scientific">Sistotremastrum niveocremeum HHB9708</name>
    <dbReference type="NCBI Taxonomy" id="1314777"/>
    <lineage>
        <taxon>Eukaryota</taxon>
        <taxon>Fungi</taxon>
        <taxon>Dikarya</taxon>
        <taxon>Basidiomycota</taxon>
        <taxon>Agaricomycotina</taxon>
        <taxon>Agaricomycetes</taxon>
        <taxon>Sistotremastrales</taxon>
        <taxon>Sistotremastraceae</taxon>
        <taxon>Sertulicium</taxon>
        <taxon>Sertulicium niveocremeum</taxon>
    </lineage>
</organism>
<dbReference type="SMART" id="SM00248">
    <property type="entry name" value="ANK"/>
    <property type="match status" value="3"/>
</dbReference>
<evidence type="ECO:0000313" key="5">
    <source>
        <dbReference type="EMBL" id="KZS97762.1"/>
    </source>
</evidence>
<evidence type="ECO:0000256" key="2">
    <source>
        <dbReference type="ARBA" id="ARBA00023043"/>
    </source>
</evidence>
<reference evidence="5 6" key="1">
    <citation type="journal article" date="2016" name="Mol. Biol. Evol.">
        <title>Comparative Genomics of Early-Diverging Mushroom-Forming Fungi Provides Insights into the Origins of Lignocellulose Decay Capabilities.</title>
        <authorList>
            <person name="Nagy L.G."/>
            <person name="Riley R."/>
            <person name="Tritt A."/>
            <person name="Adam C."/>
            <person name="Daum C."/>
            <person name="Floudas D."/>
            <person name="Sun H."/>
            <person name="Yadav J.S."/>
            <person name="Pangilinan J."/>
            <person name="Larsson K.H."/>
            <person name="Matsuura K."/>
            <person name="Barry K."/>
            <person name="Labutti K."/>
            <person name="Kuo R."/>
            <person name="Ohm R.A."/>
            <person name="Bhattacharya S.S."/>
            <person name="Shirouzu T."/>
            <person name="Yoshinaga Y."/>
            <person name="Martin F.M."/>
            <person name="Grigoriev I.V."/>
            <person name="Hibbett D.S."/>
        </authorList>
    </citation>
    <scope>NUCLEOTIDE SEQUENCE [LARGE SCALE GENOMIC DNA]</scope>
    <source>
        <strain evidence="5 6">HHB9708</strain>
    </source>
</reference>
<feature type="compositionally biased region" description="Polar residues" evidence="4">
    <location>
        <begin position="435"/>
        <end position="445"/>
    </location>
</feature>
<feature type="repeat" description="ANK" evidence="3">
    <location>
        <begin position="125"/>
        <end position="157"/>
    </location>
</feature>
<feature type="region of interest" description="Disordered" evidence="4">
    <location>
        <begin position="369"/>
        <end position="490"/>
    </location>
</feature>
<feature type="compositionally biased region" description="Low complexity" evidence="4">
    <location>
        <begin position="276"/>
        <end position="290"/>
    </location>
</feature>
<dbReference type="SUPFAM" id="SSF48403">
    <property type="entry name" value="Ankyrin repeat"/>
    <property type="match status" value="1"/>
</dbReference>
<feature type="compositionally biased region" description="Polar residues" evidence="4">
    <location>
        <begin position="325"/>
        <end position="343"/>
    </location>
</feature>
<feature type="compositionally biased region" description="Low complexity" evidence="4">
    <location>
        <begin position="259"/>
        <end position="269"/>
    </location>
</feature>
<evidence type="ECO:0000256" key="4">
    <source>
        <dbReference type="SAM" id="MobiDB-lite"/>
    </source>
</evidence>
<feature type="compositionally biased region" description="Low complexity" evidence="4">
    <location>
        <begin position="309"/>
        <end position="324"/>
    </location>
</feature>
<feature type="compositionally biased region" description="Low complexity" evidence="4">
    <location>
        <begin position="384"/>
        <end position="400"/>
    </location>
</feature>
<protein>
    <submittedName>
        <fullName evidence="5">Ankyrin</fullName>
    </submittedName>
</protein>
<feature type="compositionally biased region" description="Low complexity" evidence="4">
    <location>
        <begin position="423"/>
        <end position="434"/>
    </location>
</feature>
<dbReference type="PROSITE" id="PS50088">
    <property type="entry name" value="ANK_REPEAT"/>
    <property type="match status" value="2"/>
</dbReference>
<keyword evidence="2 3" id="KW-0040">ANK repeat</keyword>
<feature type="repeat" description="ANK" evidence="3">
    <location>
        <begin position="158"/>
        <end position="190"/>
    </location>
</feature>
<dbReference type="PANTHER" id="PTHR24171">
    <property type="entry name" value="ANKYRIN REPEAT DOMAIN-CONTAINING PROTEIN 39-RELATED"/>
    <property type="match status" value="1"/>
</dbReference>
<evidence type="ECO:0000256" key="3">
    <source>
        <dbReference type="PROSITE-ProRule" id="PRU00023"/>
    </source>
</evidence>
<dbReference type="Proteomes" id="UP000076722">
    <property type="component" value="Unassembled WGS sequence"/>
</dbReference>